<dbReference type="RefSeq" id="WP_151543199.1">
    <property type="nucleotide sequence ID" value="NZ_WBMR01000096.1"/>
</dbReference>
<dbReference type="EMBL" id="WBMR01000096">
    <property type="protein sequence ID" value="KAB2374008.1"/>
    <property type="molecule type" value="Genomic_DNA"/>
</dbReference>
<keyword evidence="2" id="KW-1133">Transmembrane helix</keyword>
<feature type="region of interest" description="Disordered" evidence="1">
    <location>
        <begin position="355"/>
        <end position="386"/>
    </location>
</feature>
<evidence type="ECO:0008006" key="5">
    <source>
        <dbReference type="Google" id="ProtNLM"/>
    </source>
</evidence>
<dbReference type="OrthoDB" id="3467914at2"/>
<gene>
    <name evidence="3" type="ORF">F9B16_28000</name>
</gene>
<name>A0A6L3VSF6_9ACTN</name>
<feature type="transmembrane region" description="Helical" evidence="2">
    <location>
        <begin position="53"/>
        <end position="73"/>
    </location>
</feature>
<keyword evidence="4" id="KW-1185">Reference proteome</keyword>
<dbReference type="NCBIfam" id="NF038083">
    <property type="entry name" value="CU044_5270_fam"/>
    <property type="match status" value="1"/>
</dbReference>
<organism evidence="3 4">
    <name type="scientific">Actinomadura montaniterrae</name>
    <dbReference type="NCBI Taxonomy" id="1803903"/>
    <lineage>
        <taxon>Bacteria</taxon>
        <taxon>Bacillati</taxon>
        <taxon>Actinomycetota</taxon>
        <taxon>Actinomycetes</taxon>
        <taxon>Streptosporangiales</taxon>
        <taxon>Thermomonosporaceae</taxon>
        <taxon>Actinomadura</taxon>
    </lineage>
</organism>
<evidence type="ECO:0000256" key="1">
    <source>
        <dbReference type="SAM" id="MobiDB-lite"/>
    </source>
</evidence>
<protein>
    <recommendedName>
        <fullName evidence="5">CU044_5270 family protein</fullName>
    </recommendedName>
</protein>
<comment type="caution">
    <text evidence="3">The sequence shown here is derived from an EMBL/GenBank/DDBJ whole genome shotgun (WGS) entry which is preliminary data.</text>
</comment>
<evidence type="ECO:0000256" key="2">
    <source>
        <dbReference type="SAM" id="Phobius"/>
    </source>
</evidence>
<sequence>MDELDALRRMRTALAEEERPDVLAARIGWRPDVTGDSKAGAVRPRPLRRRLRFPLAGAVAAALAAGAAAVVVAQPGDAGRSRTAPPKEGNVLLVAATNAEKAPLGAYWHTRSISGEIYAVGRSADDFYKVDSRQGNETWTGRDGKGSMVHLDPVDVPLTPQDARKWRAAGAPKMARVPDPEGAAGSVFLDMGTGSGPAGPFPTSPDDSAYGLTPAKLVQLPTEPKALEDALLNLRGDWHAYSAKPEKEPIRALRGQERVRALSDVTTALLSTAPAPPRVRAAAFRMLAAQPGVRAGGRTADPLGRTGNVISLPLKATVPLGLFTAPKQLGTYTRQLIVDPDRGTLLAVRDLVATPPKGSRPLRPGDDGKPRALEARNMPDRFSRPGDLASYQAFEVTQWTDQAPPH</sequence>
<proteinExistence type="predicted"/>
<reference evidence="3 4" key="1">
    <citation type="submission" date="2019-09" db="EMBL/GenBank/DDBJ databases">
        <title>Actinomadura physcomitrii sp. nov., a novel actinomycete isolated from moss [Physcomitrium sphaericum (Ludw) Fuernr].</title>
        <authorList>
            <person name="Liu C."/>
            <person name="Zhuang X."/>
        </authorList>
    </citation>
    <scope>NUCLEOTIDE SEQUENCE [LARGE SCALE GENOMIC DNA]</scope>
    <source>
        <strain evidence="3 4">CYP1-1B</strain>
    </source>
</reference>
<dbReference type="InterPro" id="IPR047789">
    <property type="entry name" value="CU044_5270-like"/>
</dbReference>
<dbReference type="AlphaFoldDB" id="A0A6L3VSF6"/>
<keyword evidence="2" id="KW-0472">Membrane</keyword>
<evidence type="ECO:0000313" key="3">
    <source>
        <dbReference type="EMBL" id="KAB2374008.1"/>
    </source>
</evidence>
<accession>A0A6L3VSF6</accession>
<dbReference type="Proteomes" id="UP000483004">
    <property type="component" value="Unassembled WGS sequence"/>
</dbReference>
<keyword evidence="2" id="KW-0812">Transmembrane</keyword>
<feature type="compositionally biased region" description="Basic and acidic residues" evidence="1">
    <location>
        <begin position="363"/>
        <end position="384"/>
    </location>
</feature>
<evidence type="ECO:0000313" key="4">
    <source>
        <dbReference type="Proteomes" id="UP000483004"/>
    </source>
</evidence>